<gene>
    <name evidence="2" type="ORF">F0L46_19780</name>
</gene>
<protein>
    <submittedName>
        <fullName evidence="2">Uncharacterized protein</fullName>
    </submittedName>
</protein>
<dbReference type="RefSeq" id="WP_149820760.1">
    <property type="nucleotide sequence ID" value="NZ_VUOA01000035.1"/>
</dbReference>
<reference evidence="2 3" key="1">
    <citation type="submission" date="2019-09" db="EMBL/GenBank/DDBJ databases">
        <title>Salinarimonas rosea gen. nov., sp. nov., a new member of the a-2 subgroup of the Proteobacteria.</title>
        <authorList>
            <person name="Liu J."/>
        </authorList>
    </citation>
    <scope>NUCLEOTIDE SEQUENCE [LARGE SCALE GENOMIC DNA]</scope>
    <source>
        <strain evidence="2 3">BN140002</strain>
    </source>
</reference>
<comment type="caution">
    <text evidence="2">The sequence shown here is derived from an EMBL/GenBank/DDBJ whole genome shotgun (WGS) entry which is preliminary data.</text>
</comment>
<dbReference type="Proteomes" id="UP000323142">
    <property type="component" value="Unassembled WGS sequence"/>
</dbReference>
<organism evidence="2 3">
    <name type="scientific">Salinarimonas soli</name>
    <dbReference type="NCBI Taxonomy" id="1638099"/>
    <lineage>
        <taxon>Bacteria</taxon>
        <taxon>Pseudomonadati</taxon>
        <taxon>Pseudomonadota</taxon>
        <taxon>Alphaproteobacteria</taxon>
        <taxon>Hyphomicrobiales</taxon>
        <taxon>Salinarimonadaceae</taxon>
        <taxon>Salinarimonas</taxon>
    </lineage>
</organism>
<feature type="compositionally biased region" description="Pro residues" evidence="1">
    <location>
        <begin position="46"/>
        <end position="55"/>
    </location>
</feature>
<reference evidence="2 3" key="2">
    <citation type="submission" date="2019-09" db="EMBL/GenBank/DDBJ databases">
        <authorList>
            <person name="Jin C."/>
        </authorList>
    </citation>
    <scope>NUCLEOTIDE SEQUENCE [LARGE SCALE GENOMIC DNA]</scope>
    <source>
        <strain evidence="2 3">BN140002</strain>
    </source>
</reference>
<sequence length="66" mass="6926">MTQTSGIAQAWSAARGDQREQAMELLALKMQAGAERGLVKVIEEAAPPPSGPPAPEGQGTLVDRRV</sequence>
<dbReference type="EMBL" id="VUOA01000035">
    <property type="protein sequence ID" value="KAA2235463.1"/>
    <property type="molecule type" value="Genomic_DNA"/>
</dbReference>
<proteinExistence type="predicted"/>
<evidence type="ECO:0000313" key="3">
    <source>
        <dbReference type="Proteomes" id="UP000323142"/>
    </source>
</evidence>
<feature type="region of interest" description="Disordered" evidence="1">
    <location>
        <begin position="44"/>
        <end position="66"/>
    </location>
</feature>
<keyword evidence="3" id="KW-1185">Reference proteome</keyword>
<name>A0A5B2V7G8_9HYPH</name>
<evidence type="ECO:0000313" key="2">
    <source>
        <dbReference type="EMBL" id="KAA2235463.1"/>
    </source>
</evidence>
<accession>A0A5B2V7G8</accession>
<evidence type="ECO:0000256" key="1">
    <source>
        <dbReference type="SAM" id="MobiDB-lite"/>
    </source>
</evidence>
<dbReference type="AlphaFoldDB" id="A0A5B2V7G8"/>